<evidence type="ECO:0000256" key="1">
    <source>
        <dbReference type="SAM" id="MobiDB-lite"/>
    </source>
</evidence>
<accession>A0A834N7J2</accession>
<dbReference type="InterPro" id="IPR013783">
    <property type="entry name" value="Ig-like_fold"/>
</dbReference>
<name>A0A834N7J2_VESGE</name>
<feature type="region of interest" description="Disordered" evidence="1">
    <location>
        <begin position="631"/>
        <end position="652"/>
    </location>
</feature>
<gene>
    <name evidence="4" type="ORF">HZH68_007759</name>
</gene>
<dbReference type="Pfam" id="PF22073">
    <property type="entry name" value="Cep192_D4"/>
    <property type="match status" value="1"/>
</dbReference>
<feature type="domain" description="Cep192/Spd-2-like" evidence="2">
    <location>
        <begin position="1117"/>
        <end position="1233"/>
    </location>
</feature>
<dbReference type="InterPro" id="IPR054090">
    <property type="entry name" value="Cep192_Spd-2-like_dom"/>
</dbReference>
<dbReference type="Proteomes" id="UP000617340">
    <property type="component" value="Unassembled WGS sequence"/>
</dbReference>
<evidence type="ECO:0000259" key="3">
    <source>
        <dbReference type="Pfam" id="PF22074"/>
    </source>
</evidence>
<feature type="domain" description="Cep192-like" evidence="3">
    <location>
        <begin position="1244"/>
        <end position="1393"/>
    </location>
</feature>
<dbReference type="InterPro" id="IPR054091">
    <property type="entry name" value="Cep192-like_D5"/>
</dbReference>
<feature type="compositionally biased region" description="Low complexity" evidence="1">
    <location>
        <begin position="1087"/>
        <end position="1111"/>
    </location>
</feature>
<proteinExistence type="predicted"/>
<dbReference type="Gene3D" id="2.60.40.10">
    <property type="entry name" value="Immunoglobulins"/>
    <property type="match status" value="2"/>
</dbReference>
<feature type="region of interest" description="Disordered" evidence="1">
    <location>
        <begin position="1077"/>
        <end position="1112"/>
    </location>
</feature>
<feature type="compositionally biased region" description="Polar residues" evidence="1">
    <location>
        <begin position="242"/>
        <end position="292"/>
    </location>
</feature>
<evidence type="ECO:0000259" key="2">
    <source>
        <dbReference type="Pfam" id="PF22073"/>
    </source>
</evidence>
<keyword evidence="5" id="KW-1185">Reference proteome</keyword>
<protein>
    <submittedName>
        <fullName evidence="4">Uncharacterized protein</fullName>
    </submittedName>
</protein>
<organism evidence="4 5">
    <name type="scientific">Vespula germanica</name>
    <name type="common">German yellow jacket</name>
    <name type="synonym">Paravespula germanica</name>
    <dbReference type="NCBI Taxonomy" id="30212"/>
    <lineage>
        <taxon>Eukaryota</taxon>
        <taxon>Metazoa</taxon>
        <taxon>Ecdysozoa</taxon>
        <taxon>Arthropoda</taxon>
        <taxon>Hexapoda</taxon>
        <taxon>Insecta</taxon>
        <taxon>Pterygota</taxon>
        <taxon>Neoptera</taxon>
        <taxon>Endopterygota</taxon>
        <taxon>Hymenoptera</taxon>
        <taxon>Apocrita</taxon>
        <taxon>Aculeata</taxon>
        <taxon>Vespoidea</taxon>
        <taxon>Vespidae</taxon>
        <taxon>Vespinae</taxon>
        <taxon>Vespula</taxon>
    </lineage>
</organism>
<evidence type="ECO:0000313" key="4">
    <source>
        <dbReference type="EMBL" id="KAF7399167.1"/>
    </source>
</evidence>
<evidence type="ECO:0000313" key="5">
    <source>
        <dbReference type="Proteomes" id="UP000617340"/>
    </source>
</evidence>
<comment type="caution">
    <text evidence="4">The sequence shown here is derived from an EMBL/GenBank/DDBJ whole genome shotgun (WGS) entry which is preliminary data.</text>
</comment>
<dbReference type="Pfam" id="PF22074">
    <property type="entry name" value="Cep192_D5"/>
    <property type="match status" value="1"/>
</dbReference>
<feature type="region of interest" description="Disordered" evidence="1">
    <location>
        <begin position="234"/>
        <end position="292"/>
    </location>
</feature>
<dbReference type="EMBL" id="JACSDZ010000007">
    <property type="protein sequence ID" value="KAF7399167.1"/>
    <property type="molecule type" value="Genomic_DNA"/>
</dbReference>
<reference evidence="4" key="1">
    <citation type="journal article" date="2020" name="G3 (Bethesda)">
        <title>High-Quality Assemblies for Three Invasive Social Wasps from the &lt;i&gt;Vespula&lt;/i&gt; Genus.</title>
        <authorList>
            <person name="Harrop T.W.R."/>
            <person name="Guhlin J."/>
            <person name="McLaughlin G.M."/>
            <person name="Permina E."/>
            <person name="Stockwell P."/>
            <person name="Gilligan J."/>
            <person name="Le Lec M.F."/>
            <person name="Gruber M.A.M."/>
            <person name="Quinn O."/>
            <person name="Lovegrove M."/>
            <person name="Duncan E.J."/>
            <person name="Remnant E.J."/>
            <person name="Van Eeckhoven J."/>
            <person name="Graham B."/>
            <person name="Knapp R.A."/>
            <person name="Langford K.W."/>
            <person name="Kronenberg Z."/>
            <person name="Press M.O."/>
            <person name="Eacker S.M."/>
            <person name="Wilson-Rankin E.E."/>
            <person name="Purcell J."/>
            <person name="Lester P.J."/>
            <person name="Dearden P.K."/>
        </authorList>
    </citation>
    <scope>NUCLEOTIDE SEQUENCE</scope>
    <source>
        <strain evidence="4">Linc-1</strain>
    </source>
</reference>
<sequence length="1576" mass="180091">MSYASQRTETRREKQYYSVREAAECIMVFDGSNVNPKSFIRACENARELVHPIDIPYLGRIIRSRIRGEADIYLSYVDTDFDEIIYEIKRIYVQRQSQWKWQNELGIVKQESDETPLQYGLRIEKIVRCTKEKIREHNDPETAIEIIKDLEDTALDNFVAGLKNKELENKVNYTRPKSLLEAIGNARIIWDCIKHKRVSFSLNFNDIYRSSQRLRRTYYDYYPYRESQDVEDFMPTHETNRRNNTQTHETNRRNNTQTHETNGRNNTQTHATNGRNNTQTHATNRCNSTQTYATNEPQSYTDVDTYNDRQRQYKTNNVEYEYVSYNASDSHHTRKQKKIVLPDISCEYCKHAGHVIEECRAFVISRKYCERCEIRGHTLNECHRIKNPLWNMQSNDYSFIHKRVYTFYHSEQVVGEYKTLRMRIKNTVNTTEFWIDTSNAGRKVSIGEFFKRKCGNIGDLSNDIVERPTLGLSINSPKKKNRLIPLVDSTIADGSLTFREKEQTHLTNSTKDIEEHSIMSLSSIAQALQEIDNCTPRRLVDQLIMAKKKRKEFQLEKNDDKGNTYTLLPSSRCSMPATPSALNIKDDNKSSKLSLDSKTINKTLENKATLPRMLSFTSDLDLHTKDTLENIPQRKSLKKEETEKSSTNLQQQGTDEIKLSDIQSIFKDNKFSLPEMKSNKSGMERKESFKQENISYTSKMDYSVAQKLTTTGQSNLETMSQLHDIIVSRNSQEICSCIVGISREADIALTNTSDRWIICSLGTFQLQGNKQNIILHLPKDTILIKPNSTQSVKIGVKITKKSNPAIVILNIITTDMVTRKESIIKHMIYVESEELQVNVLTPFKKAELNFGNIIENTMETLSITLQNKNNMVLPIILSIVHDGPKVFNINNLQDGFTHELKPREQFTAVVQCEGVSSLLASAESLKNQLISIEAKLLIQVDNKKDDAVMIKEVPLYVKIGSCKIQVVDTELPIEIPRKQTKSLTIVNTGELPLSITAFIVQDEKSLNRIEDFSVKPETLTLKRNATDRFLITFKPRCSDTHDRHVKIKLSIGNNTYYYSVIGQQNVEAENESYLRCETPQQTSDAVSPSSPHSMLSSRSGRNSPISSISGSTVAGDKIPIKSTHAALVWGSVKPSKSDTKEFTIRNISDNRIKLQVQISDKNNSFLFLKDHQTISPNIVLVLHRMESRTLSVVFCPRHVGAATGKIIFKHYEIKKEENKSRPSKAILLYGYGGFGRVIISEIFKDINGKMWLPLGKLNSGEILNAKIKLENIGDLYSYAKVKLIPKAIYPSMVSSWQVNPTELLLEPKETQWVTLEFQPRKEDLILLRQRSDVCHVGTINIIYGDEPTRWRIRRLYNKIKNAGDLNGGESEPFRNIVYPLCKVFPGEQLMPDLNLINDTIQNLSDLCHGVRQHEIILTVETNADETLSMIHDSADESQMFYSLYSDNSHVDVESSGKSFLPSETIIGGCEVNVRHELFDDYFTVSPNVVNLIPSIKNEAIITILSSSRVAQPYETVLSNTDVLSIVPAEGMIPAGKGFPLKIKCKQKVQRNLEATLEIYTENHRQDVKIKVAVVQQ</sequence>